<evidence type="ECO:0000313" key="1">
    <source>
        <dbReference type="EMBL" id="ROR91024.1"/>
    </source>
</evidence>
<reference evidence="1 2" key="1">
    <citation type="submission" date="2018-11" db="EMBL/GenBank/DDBJ databases">
        <title>Sequencing the genomes of 1000 actinobacteria strains.</title>
        <authorList>
            <person name="Klenk H.-P."/>
        </authorList>
    </citation>
    <scope>NUCLEOTIDE SEQUENCE [LARGE SCALE GENOMIC DNA]</scope>
    <source>
        <strain evidence="1 2">DSM 12652</strain>
    </source>
</reference>
<protein>
    <recommendedName>
        <fullName evidence="3">Prealbumin-like fold domain-containing protein</fullName>
    </recommendedName>
</protein>
<gene>
    <name evidence="1" type="ORF">EDD33_1884</name>
</gene>
<evidence type="ECO:0000313" key="2">
    <source>
        <dbReference type="Proteomes" id="UP000281738"/>
    </source>
</evidence>
<sequence>MFRSAGKTTTTASEAGRFRADLEPGVYLVTATSPEHQLDGAVCEAPRPVRVTAGHTAWTKVVCQLR</sequence>
<evidence type="ECO:0008006" key="3">
    <source>
        <dbReference type="Google" id="ProtNLM"/>
    </source>
</evidence>
<name>A0A3N2CUX8_9ACTN</name>
<comment type="caution">
    <text evidence="1">The sequence shown here is derived from an EMBL/GenBank/DDBJ whole genome shotgun (WGS) entry which is preliminary data.</text>
</comment>
<organism evidence="1 2">
    <name type="scientific">Nocardioides aurantiacus</name>
    <dbReference type="NCBI Taxonomy" id="86796"/>
    <lineage>
        <taxon>Bacteria</taxon>
        <taxon>Bacillati</taxon>
        <taxon>Actinomycetota</taxon>
        <taxon>Actinomycetes</taxon>
        <taxon>Propionibacteriales</taxon>
        <taxon>Nocardioidaceae</taxon>
        <taxon>Nocardioides</taxon>
    </lineage>
</organism>
<accession>A0A3N2CUX8</accession>
<keyword evidence="2" id="KW-1185">Reference proteome</keyword>
<dbReference type="AlphaFoldDB" id="A0A3N2CUX8"/>
<dbReference type="Proteomes" id="UP000281738">
    <property type="component" value="Unassembled WGS sequence"/>
</dbReference>
<proteinExistence type="predicted"/>
<dbReference type="EMBL" id="RKHO01000001">
    <property type="protein sequence ID" value="ROR91024.1"/>
    <property type="molecule type" value="Genomic_DNA"/>
</dbReference>